<evidence type="ECO:0000313" key="2">
    <source>
        <dbReference type="EMBL" id="VVC34454.1"/>
    </source>
</evidence>
<dbReference type="InterPro" id="IPR038606">
    <property type="entry name" value="To_sf"/>
</dbReference>
<dbReference type="Gene3D" id="3.15.10.30">
    <property type="entry name" value="Haemolymph juvenile hormone binding protein"/>
    <property type="match status" value="1"/>
</dbReference>
<keyword evidence="3" id="KW-1185">Reference proteome</keyword>
<dbReference type="PANTHER" id="PTHR11008:SF15">
    <property type="entry name" value="CIRCADIAN CLOCK-CONTROLLED PROTEIN"/>
    <property type="match status" value="1"/>
</dbReference>
<dbReference type="SMART" id="SM00700">
    <property type="entry name" value="JHBP"/>
    <property type="match status" value="1"/>
</dbReference>
<name>A0A5E4MS69_9HEMI</name>
<sequence length="279" mass="32039">MNIYCIRFSIEYKMPMSEVRRCLTIKFTLFLMMAGVALAQKPDTNTVIGPINANGGGAAEFRKYFSQCKTQTAEFDECIMKAINNARSYFTTGVPELGIPPFDPFFATEVRQSKRARLLGYKLSVHNVTESQWRLSEIKKFKTDFLTNTIKFTHYFPEKYLEGYYEVENTLLRPGVTTVGQFNMTLYDYIQIMTVSKPTNSNQIKVSVQIQEIGNMSLHISNLSRGRVLVENVLDRIINASWRIGFPIVKPLINDLVSVAFTKIWNDIFNNFDFNLILP</sequence>
<dbReference type="AlphaFoldDB" id="A0A5E4MS69"/>
<organism evidence="2 3">
    <name type="scientific">Cinara cedri</name>
    <dbReference type="NCBI Taxonomy" id="506608"/>
    <lineage>
        <taxon>Eukaryota</taxon>
        <taxon>Metazoa</taxon>
        <taxon>Ecdysozoa</taxon>
        <taxon>Arthropoda</taxon>
        <taxon>Hexapoda</taxon>
        <taxon>Insecta</taxon>
        <taxon>Pterygota</taxon>
        <taxon>Neoptera</taxon>
        <taxon>Paraneoptera</taxon>
        <taxon>Hemiptera</taxon>
        <taxon>Sternorrhyncha</taxon>
        <taxon>Aphidomorpha</taxon>
        <taxon>Aphidoidea</taxon>
        <taxon>Aphididae</taxon>
        <taxon>Lachninae</taxon>
        <taxon>Cinara</taxon>
    </lineage>
</organism>
<dbReference type="EMBL" id="CABPRJ010000996">
    <property type="protein sequence ID" value="VVC34454.1"/>
    <property type="molecule type" value="Genomic_DNA"/>
</dbReference>
<feature type="chain" id="PRO_5023006032" evidence="1">
    <location>
        <begin position="40"/>
        <end position="279"/>
    </location>
</feature>
<reference evidence="2 3" key="1">
    <citation type="submission" date="2019-08" db="EMBL/GenBank/DDBJ databases">
        <authorList>
            <person name="Alioto T."/>
            <person name="Alioto T."/>
            <person name="Gomez Garrido J."/>
        </authorList>
    </citation>
    <scope>NUCLEOTIDE SEQUENCE [LARGE SCALE GENOMIC DNA]</scope>
</reference>
<protein>
    <submittedName>
        <fullName evidence="2">Haemolymph juvenile hormone binding</fullName>
    </submittedName>
</protein>
<evidence type="ECO:0000313" key="3">
    <source>
        <dbReference type="Proteomes" id="UP000325440"/>
    </source>
</evidence>
<dbReference type="Pfam" id="PF06585">
    <property type="entry name" value="JHBP"/>
    <property type="match status" value="1"/>
</dbReference>
<dbReference type="GO" id="GO:0005615">
    <property type="term" value="C:extracellular space"/>
    <property type="evidence" value="ECO:0007669"/>
    <property type="project" value="TreeGrafter"/>
</dbReference>
<dbReference type="OrthoDB" id="8183816at2759"/>
<feature type="signal peptide" evidence="1">
    <location>
        <begin position="1"/>
        <end position="39"/>
    </location>
</feature>
<dbReference type="Proteomes" id="UP000325440">
    <property type="component" value="Unassembled WGS sequence"/>
</dbReference>
<keyword evidence="1" id="KW-0732">Signal</keyword>
<dbReference type="InterPro" id="IPR010562">
    <property type="entry name" value="Haemolymph_juvenile_hormone-bd"/>
</dbReference>
<evidence type="ECO:0000256" key="1">
    <source>
        <dbReference type="SAM" id="SignalP"/>
    </source>
</evidence>
<dbReference type="PANTHER" id="PTHR11008">
    <property type="entry name" value="PROTEIN TAKEOUT-LIKE PROTEIN"/>
    <property type="match status" value="1"/>
</dbReference>
<accession>A0A5E4MS69</accession>
<gene>
    <name evidence="2" type="ORF">CINCED_3A025147</name>
</gene>
<proteinExistence type="predicted"/>